<feature type="domain" description="DUF4817" evidence="2">
    <location>
        <begin position="205"/>
        <end position="242"/>
    </location>
</feature>
<accession>A0ABQ8SQC0</accession>
<evidence type="ECO:0000256" key="1">
    <source>
        <dbReference type="SAM" id="MobiDB-lite"/>
    </source>
</evidence>
<sequence length="363" mass="41144">MQPANHPKLESKPRWSAAPDQQTNSPPPVLLCVQFKVCHCSLYVVMWLVDEPREFNLPTLPQRRITYVPEKLPSKYGVHSEEYLPIRTGSSPESDEASLSIQYPHTSQTSPKSIEVCGLNDYPAEIEEFQHDTDILPLRARMIAYLWSHRVPGGRYTRVGPSFVVEKSLMLAGSEFQSLGRAIVKEDEYEEVRWDASDDNFVKYESWRTVITNFRQSFPDSPEPSKAMIYNLVKKFRTAGSVLDKKRICVKRVLTEILDEIGHRLERSSTSSCRVAQQAPSIKSSSIILIPSEDVRSGNEGCHTAGKRASRFAPGCESSEEMEAADVPEMTRKMCWSNKTLKRSNTHLRGSSKKHNLTLLRSV</sequence>
<dbReference type="Pfam" id="PF16087">
    <property type="entry name" value="DUF4817"/>
    <property type="match status" value="1"/>
</dbReference>
<protein>
    <recommendedName>
        <fullName evidence="2">DUF4817 domain-containing protein</fullName>
    </recommendedName>
</protein>
<dbReference type="InterPro" id="IPR032135">
    <property type="entry name" value="DUF4817"/>
</dbReference>
<evidence type="ECO:0000259" key="2">
    <source>
        <dbReference type="Pfam" id="PF16087"/>
    </source>
</evidence>
<keyword evidence="4" id="KW-1185">Reference proteome</keyword>
<feature type="region of interest" description="Disordered" evidence="1">
    <location>
        <begin position="1"/>
        <end position="22"/>
    </location>
</feature>
<gene>
    <name evidence="3" type="ORF">ANN_19021</name>
</gene>
<reference evidence="3 4" key="1">
    <citation type="journal article" date="2022" name="Allergy">
        <title>Genome assembly and annotation of Periplaneta americana reveal a comprehensive cockroach allergen profile.</title>
        <authorList>
            <person name="Wang L."/>
            <person name="Xiong Q."/>
            <person name="Saelim N."/>
            <person name="Wang L."/>
            <person name="Nong W."/>
            <person name="Wan A.T."/>
            <person name="Shi M."/>
            <person name="Liu X."/>
            <person name="Cao Q."/>
            <person name="Hui J.H.L."/>
            <person name="Sookrung N."/>
            <person name="Leung T.F."/>
            <person name="Tungtrongchitr A."/>
            <person name="Tsui S.K.W."/>
        </authorList>
    </citation>
    <scope>NUCLEOTIDE SEQUENCE [LARGE SCALE GENOMIC DNA]</scope>
    <source>
        <strain evidence="3">PWHHKU_190912</strain>
    </source>
</reference>
<name>A0ABQ8SQC0_PERAM</name>
<comment type="caution">
    <text evidence="3">The sequence shown here is derived from an EMBL/GenBank/DDBJ whole genome shotgun (WGS) entry which is preliminary data.</text>
</comment>
<evidence type="ECO:0000313" key="4">
    <source>
        <dbReference type="Proteomes" id="UP001148838"/>
    </source>
</evidence>
<dbReference type="EMBL" id="JAJSOF020000023">
    <property type="protein sequence ID" value="KAJ4436389.1"/>
    <property type="molecule type" value="Genomic_DNA"/>
</dbReference>
<dbReference type="Proteomes" id="UP001148838">
    <property type="component" value="Unassembled WGS sequence"/>
</dbReference>
<proteinExistence type="predicted"/>
<evidence type="ECO:0000313" key="3">
    <source>
        <dbReference type="EMBL" id="KAJ4436389.1"/>
    </source>
</evidence>
<organism evidence="3 4">
    <name type="scientific">Periplaneta americana</name>
    <name type="common">American cockroach</name>
    <name type="synonym">Blatta americana</name>
    <dbReference type="NCBI Taxonomy" id="6978"/>
    <lineage>
        <taxon>Eukaryota</taxon>
        <taxon>Metazoa</taxon>
        <taxon>Ecdysozoa</taxon>
        <taxon>Arthropoda</taxon>
        <taxon>Hexapoda</taxon>
        <taxon>Insecta</taxon>
        <taxon>Pterygota</taxon>
        <taxon>Neoptera</taxon>
        <taxon>Polyneoptera</taxon>
        <taxon>Dictyoptera</taxon>
        <taxon>Blattodea</taxon>
        <taxon>Blattoidea</taxon>
        <taxon>Blattidae</taxon>
        <taxon>Blattinae</taxon>
        <taxon>Periplaneta</taxon>
    </lineage>
</organism>